<dbReference type="InterPro" id="IPR003594">
    <property type="entry name" value="HATPase_dom"/>
</dbReference>
<dbReference type="InterPro" id="IPR050736">
    <property type="entry name" value="Sensor_HK_Regulatory"/>
</dbReference>
<dbReference type="KEGG" id="mag:amb3447"/>
<dbReference type="PANTHER" id="PTHR43711:SF1">
    <property type="entry name" value="HISTIDINE KINASE 1"/>
    <property type="match status" value="1"/>
</dbReference>
<sequence length="463" mass="50477">MAEPRKLSLRPRGDSSVHAPAAPPWPVLIVDDDEQVHQMTQVILRDLSYQGRPFKCIEATSAAEAAAILDLQPEIPVVLLDVVMETPDAGLRLVRHIREELGNRRIRIILRTGQPGDAPERDVVLGYDINDYKSKAELTAQKMFTALVGALRAWNDITTIERLNAELTELNASLEVKVEDRTADLRESNEALARSKTRAETALLRETEAKSQLRQFLSMVSHEFRTPLAIIDSSAQMLRIRVEKSDPGSVARLDTIRGGVQRLLGLIDTCLADEQLESGRIVLHEKSFDIGPMIEVTLSHYRVASPTHRYCAEFPPGLAVWGDPGMIALVINNLVGNAVKYSPAGSDILVAAAVDGADVALSVTDQGMGIPEEDRDNIFERFHRAANSKGLPGSGIGLHMVRQIVEMHGGTVSVKSRLKRGSCFTVRLRPSPGPGAEGIDPVQDGLSAPAPDDTVDDLGEGNR</sequence>
<evidence type="ECO:0000259" key="9">
    <source>
        <dbReference type="PROSITE" id="PS50109"/>
    </source>
</evidence>
<evidence type="ECO:0000256" key="6">
    <source>
        <dbReference type="ARBA" id="ARBA00023012"/>
    </source>
</evidence>
<name>Q2W1M4_PARM1</name>
<feature type="compositionally biased region" description="Acidic residues" evidence="8">
    <location>
        <begin position="453"/>
        <end position="463"/>
    </location>
</feature>
<dbReference type="EMBL" id="AP007255">
    <property type="protein sequence ID" value="BAE52251.1"/>
    <property type="molecule type" value="Genomic_DNA"/>
</dbReference>
<dbReference type="Pfam" id="PF00072">
    <property type="entry name" value="Response_reg"/>
    <property type="match status" value="1"/>
</dbReference>
<dbReference type="InterPro" id="IPR001789">
    <property type="entry name" value="Sig_transdc_resp-reg_receiver"/>
</dbReference>
<dbReference type="SUPFAM" id="SSF47384">
    <property type="entry name" value="Homodimeric domain of signal transducing histidine kinase"/>
    <property type="match status" value="1"/>
</dbReference>
<dbReference type="SMART" id="SM00387">
    <property type="entry name" value="HATPase_c"/>
    <property type="match status" value="1"/>
</dbReference>
<feature type="region of interest" description="Disordered" evidence="8">
    <location>
        <begin position="427"/>
        <end position="463"/>
    </location>
</feature>
<dbReference type="CDD" id="cd00075">
    <property type="entry name" value="HATPase"/>
    <property type="match status" value="1"/>
</dbReference>
<dbReference type="SUPFAM" id="SSF52172">
    <property type="entry name" value="CheY-like"/>
    <property type="match status" value="1"/>
</dbReference>
<keyword evidence="3 7" id="KW-0597">Phosphoprotein</keyword>
<dbReference type="Gene3D" id="3.40.50.2300">
    <property type="match status" value="1"/>
</dbReference>
<dbReference type="Proteomes" id="UP000007058">
    <property type="component" value="Chromosome"/>
</dbReference>
<dbReference type="FunFam" id="3.30.565.10:FF:000006">
    <property type="entry name" value="Sensor histidine kinase WalK"/>
    <property type="match status" value="1"/>
</dbReference>
<dbReference type="PRINTS" id="PR00344">
    <property type="entry name" value="BCTRLSENSOR"/>
</dbReference>
<dbReference type="InterPro" id="IPR036890">
    <property type="entry name" value="HATPase_C_sf"/>
</dbReference>
<dbReference type="SUPFAM" id="SSF55874">
    <property type="entry name" value="ATPase domain of HSP90 chaperone/DNA topoisomerase II/histidine kinase"/>
    <property type="match status" value="1"/>
</dbReference>
<dbReference type="PANTHER" id="PTHR43711">
    <property type="entry name" value="TWO-COMPONENT HISTIDINE KINASE"/>
    <property type="match status" value="1"/>
</dbReference>
<accession>Q2W1M4</accession>
<keyword evidence="6" id="KW-0902">Two-component regulatory system</keyword>
<dbReference type="PROSITE" id="PS50109">
    <property type="entry name" value="HIS_KIN"/>
    <property type="match status" value="1"/>
</dbReference>
<comment type="catalytic activity">
    <reaction evidence="1">
        <text>ATP + protein L-histidine = ADP + protein N-phospho-L-histidine.</text>
        <dbReference type="EC" id="2.7.13.3"/>
    </reaction>
</comment>
<feature type="modified residue" description="4-aspartylphosphate" evidence="7">
    <location>
        <position position="81"/>
    </location>
</feature>
<evidence type="ECO:0000313" key="11">
    <source>
        <dbReference type="EMBL" id="BAE52251.1"/>
    </source>
</evidence>
<dbReference type="InterPro" id="IPR011006">
    <property type="entry name" value="CheY-like_superfamily"/>
</dbReference>
<keyword evidence="4" id="KW-0808">Transferase</keyword>
<proteinExistence type="predicted"/>
<dbReference type="STRING" id="342108.amb3447"/>
<dbReference type="EC" id="2.7.13.3" evidence="2"/>
<dbReference type="HOGENOM" id="CLU_000445_114_72_5"/>
<evidence type="ECO:0000256" key="4">
    <source>
        <dbReference type="ARBA" id="ARBA00022679"/>
    </source>
</evidence>
<keyword evidence="5 11" id="KW-0418">Kinase</keyword>
<dbReference type="RefSeq" id="WP_011385807.1">
    <property type="nucleotide sequence ID" value="NC_007626.1"/>
</dbReference>
<dbReference type="InterPro" id="IPR005467">
    <property type="entry name" value="His_kinase_dom"/>
</dbReference>
<dbReference type="CDD" id="cd00082">
    <property type="entry name" value="HisKA"/>
    <property type="match status" value="1"/>
</dbReference>
<evidence type="ECO:0000256" key="3">
    <source>
        <dbReference type="ARBA" id="ARBA00022553"/>
    </source>
</evidence>
<evidence type="ECO:0000256" key="5">
    <source>
        <dbReference type="ARBA" id="ARBA00022777"/>
    </source>
</evidence>
<feature type="domain" description="Histidine kinase" evidence="9">
    <location>
        <begin position="219"/>
        <end position="432"/>
    </location>
</feature>
<dbReference type="InterPro" id="IPR004358">
    <property type="entry name" value="Sig_transdc_His_kin-like_C"/>
</dbReference>
<keyword evidence="12" id="KW-1185">Reference proteome</keyword>
<evidence type="ECO:0000259" key="10">
    <source>
        <dbReference type="PROSITE" id="PS50110"/>
    </source>
</evidence>
<evidence type="ECO:0000313" key="12">
    <source>
        <dbReference type="Proteomes" id="UP000007058"/>
    </source>
</evidence>
<dbReference type="Gene3D" id="1.10.287.130">
    <property type="match status" value="1"/>
</dbReference>
<evidence type="ECO:0000256" key="8">
    <source>
        <dbReference type="SAM" id="MobiDB-lite"/>
    </source>
</evidence>
<evidence type="ECO:0000256" key="2">
    <source>
        <dbReference type="ARBA" id="ARBA00012438"/>
    </source>
</evidence>
<dbReference type="GO" id="GO:0000155">
    <property type="term" value="F:phosphorelay sensor kinase activity"/>
    <property type="evidence" value="ECO:0007669"/>
    <property type="project" value="InterPro"/>
</dbReference>
<organism evidence="11 12">
    <name type="scientific">Paramagnetospirillum magneticum (strain ATCC 700264 / AMB-1)</name>
    <name type="common">Magnetospirillum magneticum</name>
    <dbReference type="NCBI Taxonomy" id="342108"/>
    <lineage>
        <taxon>Bacteria</taxon>
        <taxon>Pseudomonadati</taxon>
        <taxon>Pseudomonadota</taxon>
        <taxon>Alphaproteobacteria</taxon>
        <taxon>Rhodospirillales</taxon>
        <taxon>Magnetospirillaceae</taxon>
        <taxon>Paramagnetospirillum</taxon>
    </lineage>
</organism>
<reference evidence="11 12" key="1">
    <citation type="journal article" date="2005" name="DNA Res.">
        <title>Complete genome sequence of the facultative anaerobic magnetotactic bacterium Magnetospirillum sp. strain AMB-1.</title>
        <authorList>
            <person name="Matsunaga T."/>
            <person name="Okamura Y."/>
            <person name="Fukuda Y."/>
            <person name="Wahyudi A.T."/>
            <person name="Murase Y."/>
            <person name="Takeyama H."/>
        </authorList>
    </citation>
    <scope>NUCLEOTIDE SEQUENCE [LARGE SCALE GENOMIC DNA]</scope>
    <source>
        <strain evidence="12">ATCC 700264 / AMB-1</strain>
    </source>
</reference>
<dbReference type="Pfam" id="PF02518">
    <property type="entry name" value="HATPase_c"/>
    <property type="match status" value="1"/>
</dbReference>
<feature type="domain" description="Response regulatory" evidence="10">
    <location>
        <begin position="26"/>
        <end position="150"/>
    </location>
</feature>
<dbReference type="PROSITE" id="PS50110">
    <property type="entry name" value="RESPONSE_REGULATORY"/>
    <property type="match status" value="1"/>
</dbReference>
<dbReference type="Gene3D" id="3.30.565.10">
    <property type="entry name" value="Histidine kinase-like ATPase, C-terminal domain"/>
    <property type="match status" value="1"/>
</dbReference>
<evidence type="ECO:0000256" key="1">
    <source>
        <dbReference type="ARBA" id="ARBA00000085"/>
    </source>
</evidence>
<protein>
    <recommendedName>
        <fullName evidence="2">histidine kinase</fullName>
        <ecNumber evidence="2">2.7.13.3</ecNumber>
    </recommendedName>
</protein>
<dbReference type="OrthoDB" id="7326651at2"/>
<gene>
    <name evidence="11" type="ordered locus">amb3447</name>
</gene>
<evidence type="ECO:0000256" key="7">
    <source>
        <dbReference type="PROSITE-ProRule" id="PRU00169"/>
    </source>
</evidence>
<dbReference type="InterPro" id="IPR036097">
    <property type="entry name" value="HisK_dim/P_sf"/>
</dbReference>
<dbReference type="Pfam" id="PF00512">
    <property type="entry name" value="HisKA"/>
    <property type="match status" value="1"/>
</dbReference>
<dbReference type="SMART" id="SM00388">
    <property type="entry name" value="HisKA"/>
    <property type="match status" value="1"/>
</dbReference>
<dbReference type="InterPro" id="IPR003661">
    <property type="entry name" value="HisK_dim/P_dom"/>
</dbReference>
<dbReference type="AlphaFoldDB" id="Q2W1M4"/>